<organism evidence="2 3">
    <name type="scientific">Methylocystis heyeri</name>
    <dbReference type="NCBI Taxonomy" id="391905"/>
    <lineage>
        <taxon>Bacteria</taxon>
        <taxon>Pseudomonadati</taxon>
        <taxon>Pseudomonadota</taxon>
        <taxon>Alphaproteobacteria</taxon>
        <taxon>Hyphomicrobiales</taxon>
        <taxon>Methylocystaceae</taxon>
        <taxon>Methylocystis</taxon>
    </lineage>
</organism>
<dbReference type="OrthoDB" id="7161641at2"/>
<gene>
    <name evidence="2" type="ORF">H2LOC_004445</name>
</gene>
<dbReference type="KEGG" id="mhey:H2LOC_004445"/>
<evidence type="ECO:0000313" key="2">
    <source>
        <dbReference type="EMBL" id="QGM47947.1"/>
    </source>
</evidence>
<protein>
    <submittedName>
        <fullName evidence="2">Uncharacterized protein</fullName>
    </submittedName>
</protein>
<proteinExistence type="predicted"/>
<dbReference type="GO" id="GO:0005886">
    <property type="term" value="C:plasma membrane"/>
    <property type="evidence" value="ECO:0007669"/>
    <property type="project" value="TreeGrafter"/>
</dbReference>
<dbReference type="Proteomes" id="UP000309061">
    <property type="component" value="Chromosome"/>
</dbReference>
<evidence type="ECO:0000256" key="1">
    <source>
        <dbReference type="SAM" id="MobiDB-lite"/>
    </source>
</evidence>
<dbReference type="AlphaFoldDB" id="A0A6B8KJX2"/>
<dbReference type="PANTHER" id="PTHR30441:SF4">
    <property type="entry name" value="PROTEIN ASMA"/>
    <property type="match status" value="1"/>
</dbReference>
<dbReference type="GO" id="GO:0090313">
    <property type="term" value="P:regulation of protein targeting to membrane"/>
    <property type="evidence" value="ECO:0007669"/>
    <property type="project" value="TreeGrafter"/>
</dbReference>
<evidence type="ECO:0000313" key="3">
    <source>
        <dbReference type="Proteomes" id="UP000309061"/>
    </source>
</evidence>
<keyword evidence="3" id="KW-1185">Reference proteome</keyword>
<sequence length="1127" mass="119557">MAAGVFLTALSRGPIGFDWLAPTIVRSLDELYAGRYAFGLKGVAVANTDHGPTLTIQGLTVKCQDRLIVAAPRAEISVDLSSLLSGRIKPHRLEMLDLELRLSVLPDGRVTISAGAPPQELPAHAPQVPAPGDDAAKPDPDIPVEGSKLLGRAGAALRILSDLSTNPDSAIGAIDRVGISHGRLVIDDRTVDRVISYDDLALSLDKSPGGMKFTLGANAGGRRWSISASAHGLPGSRRDFDAQAQSFTLDDIALLGGLRKLPFDTDSRFSAKLHYVLGAGGRVLEAGGALRLGKGFFRLEEPDFEPVMITELSGAAHWDAANRQFVVSPVIVKTAVLDLAIEGAVAPPPPDIGAGQENPASDLWKASFRLAKPTVLAPERPGQQPLHIDRSEMRLQLSLARQKFELTRFELGSPEANVTGSAVIDWVSSPHVAYGINLENTQIGALTRLAPTHAAAPVRYWLTEHAPAGIIRRGEFKADFTQSDMVAMRYENPPTDAAIHGEAEVVNVSLVDLIPGLPPVTVLAAHLHQTGRTFSLDGASGYLDTHHEHRINLSEGRLAIADNSVKPSPSTLDLRLAGGVEAAAEIVSIPSLAPLVRLPLEPSQLKGQIEGRLHADLEIGDNARADRTVVAVEANAFNLSIERFFGAERLEGAALNIVDDPASGLKVTGGGRLYGGSATIDLKRAPGEGAPTQAQLSLVLDDAARAKAGFALPGVSGPVVALVKTNLPFNEAETPVELDLSRASLDNILPGVAKPAGKPAKAQFTFSKRPEGVTLERFTFETGPTQIAGVVDLSKEGAFRSAKFSQFRLSPGDEARVEVQRAGEGLKLSVRGTNLDARAVLRGLTSTVSEKPSQGGGKAAAISFDDLDLDLKSPIVSGFGKQILSNVDLKWERKGGRVRQFALSGNFGREPLSVALSRGDAATPQIEISTADGGALLSFLDLYGRMDSGMLGARIQLGQGRSDGVVTIRDFYLKNEPAMRQLMSQGASRVDDKGGFRFDPESVRVQRLQAGFMWSGGRLSLRDGIMSGPEMGLSFDGYIDMSRETVDIGGSYVPVYGLNNLVSNIPVFGQILTGGAHEGIFALNYRVTGALGSPTVRVNPLSALTPGLFRKIMGVMDNTASPPEPGR</sequence>
<feature type="region of interest" description="Disordered" evidence="1">
    <location>
        <begin position="113"/>
        <end position="143"/>
    </location>
</feature>
<accession>A0A6B8KJX2</accession>
<reference evidence="2 3" key="1">
    <citation type="submission" date="2019-11" db="EMBL/GenBank/DDBJ databases">
        <title>The genome sequence of Methylocystis heyeri.</title>
        <authorList>
            <person name="Oshkin I.Y."/>
            <person name="Miroshnikov K."/>
            <person name="Dedysh S.N."/>
        </authorList>
    </citation>
    <scope>NUCLEOTIDE SEQUENCE [LARGE SCALE GENOMIC DNA]</scope>
    <source>
        <strain evidence="2 3">H2</strain>
    </source>
</reference>
<dbReference type="EMBL" id="CP046052">
    <property type="protein sequence ID" value="QGM47947.1"/>
    <property type="molecule type" value="Genomic_DNA"/>
</dbReference>
<dbReference type="PANTHER" id="PTHR30441">
    <property type="entry name" value="DUF748 DOMAIN-CONTAINING PROTEIN"/>
    <property type="match status" value="1"/>
</dbReference>
<dbReference type="InterPro" id="IPR052894">
    <property type="entry name" value="AsmA-related"/>
</dbReference>
<name>A0A6B8KJX2_9HYPH</name>